<accession>A0A7C1CE35</accession>
<gene>
    <name evidence="1" type="ORF">ENN26_06700</name>
</gene>
<evidence type="ECO:0000313" key="1">
    <source>
        <dbReference type="EMBL" id="HDP15440.1"/>
    </source>
</evidence>
<proteinExistence type="predicted"/>
<organism evidence="1">
    <name type="scientific">Thermofilum adornatum</name>
    <dbReference type="NCBI Taxonomy" id="1365176"/>
    <lineage>
        <taxon>Archaea</taxon>
        <taxon>Thermoproteota</taxon>
        <taxon>Thermoprotei</taxon>
        <taxon>Thermofilales</taxon>
        <taxon>Thermofilaceae</taxon>
        <taxon>Thermofilum</taxon>
    </lineage>
</organism>
<sequence>MVRCPYCGFQGNFKVLKTWRFLFYSVERLECPNCGGIFNRYHGTTPRGKDVEFTIKVKPRSPKTSGRQH</sequence>
<reference evidence="1" key="1">
    <citation type="journal article" date="2020" name="mSystems">
        <title>Genome- and Community-Level Interaction Insights into Carbon Utilization and Element Cycling Functions of Hydrothermarchaeota in Hydrothermal Sediment.</title>
        <authorList>
            <person name="Zhou Z."/>
            <person name="Liu Y."/>
            <person name="Xu W."/>
            <person name="Pan J."/>
            <person name="Luo Z.H."/>
            <person name="Li M."/>
        </authorList>
    </citation>
    <scope>NUCLEOTIDE SEQUENCE [LARGE SCALE GENOMIC DNA]</scope>
    <source>
        <strain evidence="1">SpSt-116</strain>
    </source>
</reference>
<dbReference type="EMBL" id="DSAY01000119">
    <property type="protein sequence ID" value="HDP15440.1"/>
    <property type="molecule type" value="Genomic_DNA"/>
</dbReference>
<protein>
    <submittedName>
        <fullName evidence="1">Uncharacterized protein</fullName>
    </submittedName>
</protein>
<comment type="caution">
    <text evidence="1">The sequence shown here is derived from an EMBL/GenBank/DDBJ whole genome shotgun (WGS) entry which is preliminary data.</text>
</comment>
<name>A0A7C1CE35_9CREN</name>
<dbReference type="AlphaFoldDB" id="A0A7C1CE35"/>